<dbReference type="Proteomes" id="UP000306584">
    <property type="component" value="Unassembled WGS sequence"/>
</dbReference>
<feature type="transmembrane region" description="Helical" evidence="8">
    <location>
        <begin position="316"/>
        <end position="333"/>
    </location>
</feature>
<dbReference type="GO" id="GO:0006826">
    <property type="term" value="P:iron ion transport"/>
    <property type="evidence" value="ECO:0007669"/>
    <property type="project" value="TreeGrafter"/>
</dbReference>
<feature type="transmembrane region" description="Helical" evidence="8">
    <location>
        <begin position="229"/>
        <end position="246"/>
    </location>
</feature>
<keyword evidence="6 8" id="KW-0472">Membrane</keyword>
<keyword evidence="5" id="KW-0406">Ion transport</keyword>
<dbReference type="InterPro" id="IPR013130">
    <property type="entry name" value="Fe3_Rdtase_TM_dom"/>
</dbReference>
<name>A0A4S9M0J3_AURPU</name>
<accession>A0A4S9M0J3</accession>
<dbReference type="CDD" id="cd06186">
    <property type="entry name" value="NOX_Duox_like_FAD_NADP"/>
    <property type="match status" value="1"/>
</dbReference>
<dbReference type="AlphaFoldDB" id="A0A4S9M0J3"/>
<feature type="transmembrane region" description="Helical" evidence="8">
    <location>
        <begin position="292"/>
        <end position="310"/>
    </location>
</feature>
<dbReference type="SUPFAM" id="SSF52343">
    <property type="entry name" value="Ferredoxin reductase-like, C-terminal NADP-linked domain"/>
    <property type="match status" value="1"/>
</dbReference>
<evidence type="ECO:0000313" key="10">
    <source>
        <dbReference type="EMBL" id="THY35392.1"/>
    </source>
</evidence>
<dbReference type="GO" id="GO:0006879">
    <property type="term" value="P:intracellular iron ion homeostasis"/>
    <property type="evidence" value="ECO:0007669"/>
    <property type="project" value="TreeGrafter"/>
</dbReference>
<dbReference type="SFLD" id="SFLDS00052">
    <property type="entry name" value="Ferric_Reductase_Domain"/>
    <property type="match status" value="1"/>
</dbReference>
<dbReference type="GO" id="GO:0015677">
    <property type="term" value="P:copper ion import"/>
    <property type="evidence" value="ECO:0007669"/>
    <property type="project" value="TreeGrafter"/>
</dbReference>
<keyword evidence="2" id="KW-0813">Transport</keyword>
<evidence type="ECO:0000259" key="9">
    <source>
        <dbReference type="PROSITE" id="PS51384"/>
    </source>
</evidence>
<dbReference type="PROSITE" id="PS51384">
    <property type="entry name" value="FAD_FR"/>
    <property type="match status" value="1"/>
</dbReference>
<evidence type="ECO:0000313" key="11">
    <source>
        <dbReference type="Proteomes" id="UP000306584"/>
    </source>
</evidence>
<dbReference type="PANTHER" id="PTHR32361">
    <property type="entry name" value="FERRIC/CUPRIC REDUCTASE TRANSMEMBRANE COMPONENT"/>
    <property type="match status" value="1"/>
</dbReference>
<dbReference type="InterPro" id="IPR017927">
    <property type="entry name" value="FAD-bd_FR_type"/>
</dbReference>
<evidence type="ECO:0000256" key="4">
    <source>
        <dbReference type="ARBA" id="ARBA00022989"/>
    </source>
</evidence>
<feature type="compositionally biased region" description="Basic and acidic residues" evidence="7">
    <location>
        <begin position="95"/>
        <end position="104"/>
    </location>
</feature>
<dbReference type="InterPro" id="IPR013112">
    <property type="entry name" value="FAD-bd_8"/>
</dbReference>
<proteinExistence type="predicted"/>
<protein>
    <recommendedName>
        <fullName evidence="9">FAD-binding FR-type domain-containing protein</fullName>
    </recommendedName>
</protein>
<evidence type="ECO:0000256" key="3">
    <source>
        <dbReference type="ARBA" id="ARBA00022692"/>
    </source>
</evidence>
<feature type="transmembrane region" description="Helical" evidence="8">
    <location>
        <begin position="52"/>
        <end position="73"/>
    </location>
</feature>
<evidence type="ECO:0000256" key="1">
    <source>
        <dbReference type="ARBA" id="ARBA00004141"/>
    </source>
</evidence>
<feature type="transmembrane region" description="Helical" evidence="8">
    <location>
        <begin position="153"/>
        <end position="171"/>
    </location>
</feature>
<comment type="subcellular location">
    <subcellularLocation>
        <location evidence="1">Membrane</location>
        <topology evidence="1">Multi-pass membrane protein</topology>
    </subcellularLocation>
</comment>
<feature type="domain" description="FAD-binding FR-type" evidence="9">
    <location>
        <begin position="313"/>
        <end position="458"/>
    </location>
</feature>
<dbReference type="InterPro" id="IPR039261">
    <property type="entry name" value="FNR_nucleotide-bd"/>
</dbReference>
<dbReference type="Pfam" id="PF01794">
    <property type="entry name" value="Ferric_reduct"/>
    <property type="match status" value="1"/>
</dbReference>
<feature type="transmembrane region" description="Helical" evidence="8">
    <location>
        <begin position="177"/>
        <end position="201"/>
    </location>
</feature>
<comment type="caution">
    <text evidence="10">The sequence shown here is derived from an EMBL/GenBank/DDBJ whole genome shotgun (WGS) entry which is preliminary data.</text>
</comment>
<gene>
    <name evidence="10" type="ORF">D6D01_01354</name>
</gene>
<evidence type="ECO:0000256" key="6">
    <source>
        <dbReference type="ARBA" id="ARBA00023136"/>
    </source>
</evidence>
<keyword evidence="3 8" id="KW-0812">Transmembrane</keyword>
<evidence type="ECO:0000256" key="5">
    <source>
        <dbReference type="ARBA" id="ARBA00023065"/>
    </source>
</evidence>
<feature type="transmembrane region" description="Helical" evidence="8">
    <location>
        <begin position="466"/>
        <end position="487"/>
    </location>
</feature>
<dbReference type="EMBL" id="QZBD01000023">
    <property type="protein sequence ID" value="THY35392.1"/>
    <property type="molecule type" value="Genomic_DNA"/>
</dbReference>
<dbReference type="Pfam" id="PF08022">
    <property type="entry name" value="FAD_binding_8"/>
    <property type="match status" value="1"/>
</dbReference>
<evidence type="ECO:0000256" key="8">
    <source>
        <dbReference type="SAM" id="Phobius"/>
    </source>
</evidence>
<sequence>MEETSSMFVKDVLHLMLYARASDSVDTLSGLNDSNERRRKAIESILFSRRFIVIYNIVLLGMLSCFTANHWSLKLARLRRRRANKSSLRDQPVTRLDHSKHDTEGETSPLLSQGEAHSRCSSSKLSILHKIRSWMIYQPANLPYVSKVLPSNITTIGILLLLALNLFFLFYKVELSLATAFVFADRAGLLFVANLPLLYVLAAKNQPLKFLTDASYEGLNIIHRRLGEWMCLLALLHAGSMVLVWYTTLSARLSFSRFLALPIIWLGLLAFISYETLYLTSLGSFRQKSYEIFLGLHVILQVAALAFLWLHHHNSQPYVLVAVCIFTIDRLIFRMILKSNTLKADLSVLEDGETVMLSSDWQLLAPSWSNRLGFDVNHGWKPAEHVFLTVPALSHKHKVQAHPFTIASAAPTNSDSHAWLNFLIRAQDGFSRDLLRYANFHSSVNIRVDGPYGSSHALDMLHDNDIAVIVAGGSGIAVAFPLVWSLLVASSREIDAEDNRHCIPRVSLIWVVHDKEHVDWIPRDRLDELRELGCKIMVPPPTRKAGRPDLPHLLNNAIHAWDNELVDPTIGVVVAGPDGMNRTCRNACASLVRQGARLEVSVEKFGW</sequence>
<dbReference type="InterPro" id="IPR051410">
    <property type="entry name" value="Ferric/Cupric_Reductase"/>
</dbReference>
<dbReference type="PANTHER" id="PTHR32361:SF28">
    <property type="entry name" value="FRP1P"/>
    <property type="match status" value="1"/>
</dbReference>
<feature type="transmembrane region" description="Helical" evidence="8">
    <location>
        <begin position="258"/>
        <end position="280"/>
    </location>
</feature>
<keyword evidence="4 8" id="KW-1133">Transmembrane helix</keyword>
<dbReference type="SFLD" id="SFLDG01168">
    <property type="entry name" value="Ferric_reductase_subgroup_(FRE"/>
    <property type="match status" value="1"/>
</dbReference>
<organism evidence="10 11">
    <name type="scientific">Aureobasidium pullulans</name>
    <name type="common">Black yeast</name>
    <name type="synonym">Pullularia pullulans</name>
    <dbReference type="NCBI Taxonomy" id="5580"/>
    <lineage>
        <taxon>Eukaryota</taxon>
        <taxon>Fungi</taxon>
        <taxon>Dikarya</taxon>
        <taxon>Ascomycota</taxon>
        <taxon>Pezizomycotina</taxon>
        <taxon>Dothideomycetes</taxon>
        <taxon>Dothideomycetidae</taxon>
        <taxon>Dothideales</taxon>
        <taxon>Saccotheciaceae</taxon>
        <taxon>Aureobasidium</taxon>
    </lineage>
</organism>
<dbReference type="GO" id="GO:0005886">
    <property type="term" value="C:plasma membrane"/>
    <property type="evidence" value="ECO:0007669"/>
    <property type="project" value="TreeGrafter"/>
</dbReference>
<reference evidence="10 11" key="1">
    <citation type="submission" date="2018-10" db="EMBL/GenBank/DDBJ databases">
        <title>Fifty Aureobasidium pullulans genomes reveal a recombining polyextremotolerant generalist.</title>
        <authorList>
            <person name="Gostincar C."/>
            <person name="Turk M."/>
            <person name="Zajc J."/>
            <person name="Gunde-Cimerman N."/>
        </authorList>
    </citation>
    <scope>NUCLEOTIDE SEQUENCE [LARGE SCALE GENOMIC DNA]</scope>
    <source>
        <strain evidence="10 11">EXF-6604</strain>
    </source>
</reference>
<evidence type="ECO:0000256" key="7">
    <source>
        <dbReference type="SAM" id="MobiDB-lite"/>
    </source>
</evidence>
<feature type="region of interest" description="Disordered" evidence="7">
    <location>
        <begin position="86"/>
        <end position="117"/>
    </location>
</feature>
<dbReference type="Gene3D" id="3.40.50.80">
    <property type="entry name" value="Nucleotide-binding domain of ferredoxin-NADP reductase (FNR) module"/>
    <property type="match status" value="1"/>
</dbReference>
<evidence type="ECO:0000256" key="2">
    <source>
        <dbReference type="ARBA" id="ARBA00022448"/>
    </source>
</evidence>
<dbReference type="GO" id="GO:0000293">
    <property type="term" value="F:ferric-chelate reductase activity"/>
    <property type="evidence" value="ECO:0007669"/>
    <property type="project" value="TreeGrafter"/>
</dbReference>